<dbReference type="SUPFAM" id="SSF48371">
    <property type="entry name" value="ARM repeat"/>
    <property type="match status" value="1"/>
</dbReference>
<dbReference type="STRING" id="1754191.A0A1Y1V2T1"/>
<dbReference type="GO" id="GO:0030665">
    <property type="term" value="C:clathrin-coated vesicle membrane"/>
    <property type="evidence" value="ECO:0007669"/>
    <property type="project" value="UniProtKB-SubCell"/>
</dbReference>
<reference evidence="12 13" key="2">
    <citation type="submission" date="2016-08" db="EMBL/GenBank/DDBJ databases">
        <title>Pervasive Adenine N6-methylation of Active Genes in Fungi.</title>
        <authorList>
            <consortium name="DOE Joint Genome Institute"/>
            <person name="Mondo S.J."/>
            <person name="Dannebaum R.O."/>
            <person name="Kuo R.C."/>
            <person name="Labutti K."/>
            <person name="Haridas S."/>
            <person name="Kuo A."/>
            <person name="Salamov A."/>
            <person name="Ahrendt S.R."/>
            <person name="Lipzen A."/>
            <person name="Sullivan W."/>
            <person name="Andreopoulos W.B."/>
            <person name="Clum A."/>
            <person name="Lindquist E."/>
            <person name="Daum C."/>
            <person name="Ramamoorthy G.K."/>
            <person name="Gryganskyi A."/>
            <person name="Culley D."/>
            <person name="Magnuson J.K."/>
            <person name="James T.Y."/>
            <person name="O'Malley M.A."/>
            <person name="Stajich J.E."/>
            <person name="Spatafora J.W."/>
            <person name="Visel A."/>
            <person name="Grigoriev I.V."/>
        </authorList>
    </citation>
    <scope>NUCLEOTIDE SEQUENCE [LARGE SCALE GENOMIC DNA]</scope>
    <source>
        <strain evidence="13">finn</strain>
    </source>
</reference>
<comment type="similarity">
    <text evidence="2">Belongs to the adaptor complexes large subunit family.</text>
</comment>
<evidence type="ECO:0000256" key="6">
    <source>
        <dbReference type="ARBA" id="ARBA00022927"/>
    </source>
</evidence>
<dbReference type="PANTHER" id="PTHR22781">
    <property type="entry name" value="DELTA ADAPTIN-RELATED"/>
    <property type="match status" value="1"/>
</dbReference>
<dbReference type="PIRSF" id="PIRSF037092">
    <property type="entry name" value="AP3_complex_delta"/>
    <property type="match status" value="1"/>
</dbReference>
<keyword evidence="7" id="KW-0472">Membrane</keyword>
<evidence type="ECO:0000256" key="1">
    <source>
        <dbReference type="ARBA" id="ARBA00004145"/>
    </source>
</evidence>
<evidence type="ECO:0000256" key="7">
    <source>
        <dbReference type="ARBA" id="ARBA00023136"/>
    </source>
</evidence>
<dbReference type="FunFam" id="1.25.10.10:FF:000251">
    <property type="entry name" value="AP-3 complex subunit delta"/>
    <property type="match status" value="1"/>
</dbReference>
<feature type="region of interest" description="Disordered" evidence="10">
    <location>
        <begin position="675"/>
        <end position="699"/>
    </location>
</feature>
<dbReference type="AlphaFoldDB" id="A0A1Y1V2T1"/>
<dbReference type="EMBL" id="MCFH01000044">
    <property type="protein sequence ID" value="ORX44671.1"/>
    <property type="molecule type" value="Genomic_DNA"/>
</dbReference>
<dbReference type="InterPro" id="IPR002553">
    <property type="entry name" value="Clathrin/coatomer_adapt-like_N"/>
</dbReference>
<dbReference type="PANTHER" id="PTHR22781:SF12">
    <property type="entry name" value="AP-3 COMPLEX SUBUNIT DELTA-1"/>
    <property type="match status" value="1"/>
</dbReference>
<organism evidence="12 13">
    <name type="scientific">Piromyces finnis</name>
    <dbReference type="NCBI Taxonomy" id="1754191"/>
    <lineage>
        <taxon>Eukaryota</taxon>
        <taxon>Fungi</taxon>
        <taxon>Fungi incertae sedis</taxon>
        <taxon>Chytridiomycota</taxon>
        <taxon>Chytridiomycota incertae sedis</taxon>
        <taxon>Neocallimastigomycetes</taxon>
        <taxon>Neocallimastigales</taxon>
        <taxon>Neocallimastigaceae</taxon>
        <taxon>Piromyces</taxon>
    </lineage>
</organism>
<dbReference type="InterPro" id="IPR011989">
    <property type="entry name" value="ARM-like"/>
</dbReference>
<evidence type="ECO:0000313" key="12">
    <source>
        <dbReference type="EMBL" id="ORX44671.1"/>
    </source>
</evidence>
<reference evidence="12 13" key="1">
    <citation type="submission" date="2016-08" db="EMBL/GenBank/DDBJ databases">
        <title>Genomes of anaerobic fungi encode conserved fungal cellulosomes for biomass hydrolysis.</title>
        <authorList>
            <consortium name="DOE Joint Genome Institute"/>
            <person name="Haitjema C.H."/>
            <person name="Gilmore S.P."/>
            <person name="Henske J.K."/>
            <person name="Solomon K.V."/>
            <person name="De Groot R."/>
            <person name="Kuo A."/>
            <person name="Mondo S.J."/>
            <person name="Salamov A.A."/>
            <person name="Labutti K."/>
            <person name="Zhao Z."/>
            <person name="Chiniquy J."/>
            <person name="Barry K."/>
            <person name="Brewer H.M."/>
            <person name="Purvine S.O."/>
            <person name="Wright A.T."/>
            <person name="Boxma B."/>
            <person name="Van Alen T."/>
            <person name="Hackstein J.H."/>
            <person name="Baker S.E."/>
            <person name="Grigoriev I.V."/>
            <person name="O'Malley M.A."/>
        </authorList>
    </citation>
    <scope>NUCLEOTIDE SEQUENCE [LARGE SCALE GENOMIC DNA]</scope>
    <source>
        <strain evidence="13">finn</strain>
    </source>
</reference>
<dbReference type="Proteomes" id="UP000193719">
    <property type="component" value="Unassembled WGS sequence"/>
</dbReference>
<evidence type="ECO:0000256" key="4">
    <source>
        <dbReference type="ARBA" id="ARBA00022448"/>
    </source>
</evidence>
<gene>
    <name evidence="12" type="ORF">BCR36DRAFT_301179</name>
</gene>
<dbReference type="InterPro" id="IPR017105">
    <property type="entry name" value="AP3_complex_dsu"/>
</dbReference>
<keyword evidence="4" id="KW-0813">Transport</keyword>
<protein>
    <recommendedName>
        <fullName evidence="3">AP-3 complex subunit delta</fullName>
    </recommendedName>
    <alternativeName>
        <fullName evidence="9">Adaptor-related protein complex 3 subunit delta</fullName>
    </alternativeName>
    <alternativeName>
        <fullName evidence="8">Delta-adaptin 3</fullName>
    </alternativeName>
</protein>
<keyword evidence="5" id="KW-0677">Repeat</keyword>
<evidence type="ECO:0000256" key="2">
    <source>
        <dbReference type="ARBA" id="ARBA00006613"/>
    </source>
</evidence>
<keyword evidence="6" id="KW-0653">Protein transport</keyword>
<name>A0A1Y1V2T1_9FUNG</name>
<dbReference type="GO" id="GO:0006896">
    <property type="term" value="P:Golgi to vacuole transport"/>
    <property type="evidence" value="ECO:0007669"/>
    <property type="project" value="EnsemblFungi"/>
</dbReference>
<dbReference type="InterPro" id="IPR016024">
    <property type="entry name" value="ARM-type_fold"/>
</dbReference>
<keyword evidence="13" id="KW-1185">Reference proteome</keyword>
<proteinExistence type="inferred from homology"/>
<dbReference type="Pfam" id="PF01602">
    <property type="entry name" value="Adaptin_N"/>
    <property type="match status" value="1"/>
</dbReference>
<dbReference type="GO" id="GO:0006623">
    <property type="term" value="P:protein targeting to vacuole"/>
    <property type="evidence" value="ECO:0007669"/>
    <property type="project" value="EnsemblFungi"/>
</dbReference>
<evidence type="ECO:0000256" key="10">
    <source>
        <dbReference type="SAM" id="MobiDB-lite"/>
    </source>
</evidence>
<dbReference type="OrthoDB" id="10264595at2759"/>
<evidence type="ECO:0000256" key="5">
    <source>
        <dbReference type="ARBA" id="ARBA00022737"/>
    </source>
</evidence>
<dbReference type="Gene3D" id="1.25.10.10">
    <property type="entry name" value="Leucine-rich Repeat Variant"/>
    <property type="match status" value="1"/>
</dbReference>
<comment type="subcellular location">
    <subcellularLocation>
        <location evidence="1">Cytoplasmic vesicle</location>
        <location evidence="1">Clathrin-coated vesicle membrane</location>
        <topology evidence="1">Peripheral membrane protein</topology>
        <orientation evidence="1">Cytoplasmic side</orientation>
    </subcellularLocation>
</comment>
<accession>A0A1Y1V2T1</accession>
<dbReference type="GO" id="GO:0010008">
    <property type="term" value="C:endosome membrane"/>
    <property type="evidence" value="ECO:0007669"/>
    <property type="project" value="TreeGrafter"/>
</dbReference>
<comment type="caution">
    <text evidence="12">The sequence shown here is derived from an EMBL/GenBank/DDBJ whole genome shotgun (WGS) entry which is preliminary data.</text>
</comment>
<sequence>MFEKSLADLIRGIRANKKGEEDYIASCLEEITTEIKSNDIDIKAVALQKLTYLNMLGYDMSWASFHVVEVMSSQKFQYKRIGYLAAAQSFNKDTDVLMLCTNLIKKDLTSNKMYETALALNGLSQIVTPDLARDLIDDLLRMMNHSQPYIRKRVVVLLYKVFLQYPEALIMAYPKLKEKLEDEHTSVVIATVSVICELATHNPRNYLPLVPQLYNILSNCSNNWLSIKIVKLFALLAPEEPRLAKKILPAFGLLLEGTSATSFAYEILNSMIKSGLIKQANQALISLCVEKLKEFIIDRDANLRYLGLSALSELVVIFPKVIGAFTDIVLERLDDIDLTIRRKALDLIPSMVTKPTLIPIVDKLMSYLIKDEDEWFNNINIFTDKEYRSCIVNNILNICSKDKYANISNFQWYICTLCNISFVENIYNVDNVANQLMDVCIRLKDTPLRKFIMEKMIELLKNKVIFEKKFIKAGNSNVLYVASYLLGEFRNSIDIENVEDLLFSLTSSEAKELSDIVQNNYIIAILKIYIYWLLKSDFNESSIDAFKQITTMIMQKLQLFMNNSGIEVQDRANLVLEILNKIYEQYDPINDVDKDLIKSIDSLFDGELKPVAIKAQKMVPVPNELDLDHVINEEAQEMLNEIESSFADESRYFWMSRVINPKQIKEPTKQELREARKKREQSKKDNLFYLDDEDDEKPQNSFYEPDIDEIPIVKFTYDFGKINIILI</sequence>
<evidence type="ECO:0000256" key="8">
    <source>
        <dbReference type="ARBA" id="ARBA00076742"/>
    </source>
</evidence>
<dbReference type="GO" id="GO:0030123">
    <property type="term" value="C:AP-3 adaptor complex"/>
    <property type="evidence" value="ECO:0007669"/>
    <property type="project" value="EnsemblFungi"/>
</dbReference>
<evidence type="ECO:0000259" key="11">
    <source>
        <dbReference type="Pfam" id="PF01602"/>
    </source>
</evidence>
<feature type="domain" description="Clathrin/coatomer adaptor adaptin-like N-terminal" evidence="11">
    <location>
        <begin position="20"/>
        <end position="580"/>
    </location>
</feature>
<evidence type="ECO:0000256" key="9">
    <source>
        <dbReference type="ARBA" id="ARBA00083145"/>
    </source>
</evidence>
<evidence type="ECO:0000313" key="13">
    <source>
        <dbReference type="Proteomes" id="UP000193719"/>
    </source>
</evidence>
<evidence type="ECO:0000256" key="3">
    <source>
        <dbReference type="ARBA" id="ARBA00015717"/>
    </source>
</evidence>